<dbReference type="Pfam" id="PF14659">
    <property type="entry name" value="Phage_int_SAM_3"/>
    <property type="match status" value="1"/>
</dbReference>
<dbReference type="EMBL" id="MUAL01000187">
    <property type="protein sequence ID" value="OOR16118.1"/>
    <property type="molecule type" value="Genomic_DNA"/>
</dbReference>
<reference evidence="3 4" key="1">
    <citation type="submission" date="2017-01" db="EMBL/GenBank/DDBJ databases">
        <title>Bacillus cereus isolates.</title>
        <authorList>
            <person name="Beno S.M."/>
        </authorList>
    </citation>
    <scope>NUCLEOTIDE SEQUENCE [LARGE SCALE GENOMIC DNA]</scope>
    <source>
        <strain evidence="3 4">FSL M7-1219</strain>
    </source>
</reference>
<dbReference type="Proteomes" id="UP000191124">
    <property type="component" value="Unassembled WGS sequence"/>
</dbReference>
<gene>
    <name evidence="3" type="ORF">BW892_29100</name>
</gene>
<comment type="caution">
    <text evidence="3">The sequence shown here is derived from an EMBL/GenBank/DDBJ whole genome shotgun (WGS) entry which is preliminary data.</text>
</comment>
<evidence type="ECO:0000313" key="4">
    <source>
        <dbReference type="Proteomes" id="UP000191124"/>
    </source>
</evidence>
<dbReference type="GO" id="GO:0003677">
    <property type="term" value="F:DNA binding"/>
    <property type="evidence" value="ECO:0007669"/>
    <property type="project" value="UniProtKB-KW"/>
</dbReference>
<dbReference type="InterPro" id="IPR010998">
    <property type="entry name" value="Integrase_recombinase_N"/>
</dbReference>
<evidence type="ECO:0000256" key="1">
    <source>
        <dbReference type="ARBA" id="ARBA00023125"/>
    </source>
</evidence>
<accession>A0A1S9U1W6</accession>
<sequence>MILSEVQNGTYVEPSKLLYGEYLESWFNRMKNSVCIQTAKVLEEYLNSRIISSLGNIKMVKFNIIAYAKLRQFTTR</sequence>
<evidence type="ECO:0000313" key="3">
    <source>
        <dbReference type="EMBL" id="OOR16118.1"/>
    </source>
</evidence>
<organism evidence="3 4">
    <name type="scientific">Bacillus cereus</name>
    <dbReference type="NCBI Taxonomy" id="1396"/>
    <lineage>
        <taxon>Bacteria</taxon>
        <taxon>Bacillati</taxon>
        <taxon>Bacillota</taxon>
        <taxon>Bacilli</taxon>
        <taxon>Bacillales</taxon>
        <taxon>Bacillaceae</taxon>
        <taxon>Bacillus</taxon>
        <taxon>Bacillus cereus group</taxon>
    </lineage>
</organism>
<proteinExistence type="predicted"/>
<dbReference type="AlphaFoldDB" id="A0A1S9U1W6"/>
<dbReference type="Gene3D" id="1.10.150.130">
    <property type="match status" value="1"/>
</dbReference>
<protein>
    <recommendedName>
        <fullName evidence="2">Integrase SAM-like N-terminal domain-containing protein</fullName>
    </recommendedName>
</protein>
<dbReference type="GO" id="GO:0015074">
    <property type="term" value="P:DNA integration"/>
    <property type="evidence" value="ECO:0007669"/>
    <property type="project" value="InterPro"/>
</dbReference>
<dbReference type="InterPro" id="IPR004107">
    <property type="entry name" value="Integrase_SAM-like_N"/>
</dbReference>
<evidence type="ECO:0000259" key="2">
    <source>
        <dbReference type="Pfam" id="PF14659"/>
    </source>
</evidence>
<feature type="domain" description="Integrase SAM-like N-terminal" evidence="2">
    <location>
        <begin position="20"/>
        <end position="63"/>
    </location>
</feature>
<name>A0A1S9U1W6_BACCE</name>
<keyword evidence="1" id="KW-0238">DNA-binding</keyword>